<comment type="caution">
    <text evidence="3">The sequence shown here is derived from an EMBL/GenBank/DDBJ whole genome shotgun (WGS) entry which is preliminary data.</text>
</comment>
<gene>
    <name evidence="3" type="ORF">ENU74_06070</name>
</gene>
<evidence type="ECO:0000259" key="2">
    <source>
        <dbReference type="Pfam" id="PF00326"/>
    </source>
</evidence>
<dbReference type="Pfam" id="PF00326">
    <property type="entry name" value="Peptidase_S9"/>
    <property type="match status" value="1"/>
</dbReference>
<organism evidence="3">
    <name type="scientific">candidate division WOR-3 bacterium</name>
    <dbReference type="NCBI Taxonomy" id="2052148"/>
    <lineage>
        <taxon>Bacteria</taxon>
        <taxon>Bacteria division WOR-3</taxon>
    </lineage>
</organism>
<dbReference type="InterPro" id="IPR029058">
    <property type="entry name" value="AB_hydrolase_fold"/>
</dbReference>
<evidence type="ECO:0000313" key="3">
    <source>
        <dbReference type="EMBL" id="HGK64137.1"/>
    </source>
</evidence>
<reference evidence="3" key="1">
    <citation type="journal article" date="2020" name="mSystems">
        <title>Genome- and Community-Level Interaction Insights into Carbon Utilization and Element Cycling Functions of Hydrothermarchaeota in Hydrothermal Sediment.</title>
        <authorList>
            <person name="Zhou Z."/>
            <person name="Liu Y."/>
            <person name="Xu W."/>
            <person name="Pan J."/>
            <person name="Luo Z.H."/>
            <person name="Li M."/>
        </authorList>
    </citation>
    <scope>NUCLEOTIDE SEQUENCE [LARGE SCALE GENOMIC DNA]</scope>
    <source>
        <strain evidence="3">SpSt-697</strain>
    </source>
</reference>
<dbReference type="GO" id="GO:0006508">
    <property type="term" value="P:proteolysis"/>
    <property type="evidence" value="ECO:0007669"/>
    <property type="project" value="InterPro"/>
</dbReference>
<dbReference type="EMBL" id="DTDR01000145">
    <property type="protein sequence ID" value="HGK64137.1"/>
    <property type="molecule type" value="Genomic_DNA"/>
</dbReference>
<evidence type="ECO:0000256" key="1">
    <source>
        <dbReference type="SAM" id="Phobius"/>
    </source>
</evidence>
<dbReference type="SUPFAM" id="SSF53474">
    <property type="entry name" value="alpha/beta-Hydrolases"/>
    <property type="match status" value="1"/>
</dbReference>
<name>A0A7V3ZW21_UNCW3</name>
<dbReference type="AlphaFoldDB" id="A0A7V3ZW21"/>
<dbReference type="Gene3D" id="3.40.50.1820">
    <property type="entry name" value="alpha/beta hydrolase"/>
    <property type="match status" value="1"/>
</dbReference>
<proteinExistence type="predicted"/>
<keyword evidence="1" id="KW-0812">Transmembrane</keyword>
<feature type="transmembrane region" description="Helical" evidence="1">
    <location>
        <begin position="29"/>
        <end position="48"/>
    </location>
</feature>
<protein>
    <recommendedName>
        <fullName evidence="2">Peptidase S9 prolyl oligopeptidase catalytic domain-containing protein</fullName>
    </recommendedName>
</protein>
<accession>A0A7V3ZW21</accession>
<dbReference type="GO" id="GO:0008236">
    <property type="term" value="F:serine-type peptidase activity"/>
    <property type="evidence" value="ECO:0007669"/>
    <property type="project" value="InterPro"/>
</dbReference>
<dbReference type="InterPro" id="IPR001375">
    <property type="entry name" value="Peptidase_S9_cat"/>
</dbReference>
<feature type="domain" description="Peptidase S9 prolyl oligopeptidase catalytic" evidence="2">
    <location>
        <begin position="114"/>
        <end position="220"/>
    </location>
</feature>
<keyword evidence="1" id="KW-0472">Membrane</keyword>
<sequence>MLWETFPIKKRLSYQLTPNRRRKSLSKRGISLTFGFLIFLLTFLKNFYCDRDGDCFYLPKKRERKKLPALLVLSCTGAKKEDIDSLIFIAESLSFILFSCHQSRNHRDFFLNDRDILKTYQKLIKKYPVDTNRVFIYGFSGMGAQALLTNFLHPEIFKGAIAVCAPALPFSFIKADKLKKHHFYLITRKKDWNLSANLKLHSYFQKNNIQDTLIITKGEHAISDKGEIFNALKWLKKKIY</sequence>
<keyword evidence="1" id="KW-1133">Transmembrane helix</keyword>